<organism evidence="9 10">
    <name type="scientific">Lingula anatina</name>
    <name type="common">Brachiopod</name>
    <name type="synonym">Lingula unguis</name>
    <dbReference type="NCBI Taxonomy" id="7574"/>
    <lineage>
        <taxon>Eukaryota</taxon>
        <taxon>Metazoa</taxon>
        <taxon>Spiralia</taxon>
        <taxon>Lophotrochozoa</taxon>
        <taxon>Brachiopoda</taxon>
        <taxon>Linguliformea</taxon>
        <taxon>Lingulata</taxon>
        <taxon>Lingulida</taxon>
        <taxon>Linguloidea</taxon>
        <taxon>Lingulidae</taxon>
        <taxon>Lingula</taxon>
    </lineage>
</organism>
<feature type="region of interest" description="Disordered" evidence="7">
    <location>
        <begin position="349"/>
        <end position="480"/>
    </location>
</feature>
<feature type="region of interest" description="Disordered" evidence="7">
    <location>
        <begin position="588"/>
        <end position="607"/>
    </location>
</feature>
<dbReference type="KEGG" id="lak:106159850"/>
<dbReference type="OrthoDB" id="10255185at2759"/>
<keyword evidence="3 6" id="KW-0863">Zinc-finger</keyword>
<evidence type="ECO:0000313" key="11">
    <source>
        <dbReference type="RefSeq" id="XP_013391734.1"/>
    </source>
</evidence>
<dbReference type="PROSITE" id="PS52027">
    <property type="entry name" value="ZF_C2HC_C3H"/>
    <property type="match status" value="2"/>
</dbReference>
<evidence type="ECO:0000256" key="3">
    <source>
        <dbReference type="ARBA" id="ARBA00022771"/>
    </source>
</evidence>
<feature type="region of interest" description="Disordered" evidence="7">
    <location>
        <begin position="1"/>
        <end position="32"/>
    </location>
</feature>
<dbReference type="PANTHER" id="PTHR14649">
    <property type="entry name" value="ZINC FINGER C2HC DOMAIN-CONTAINING PROTEIN 1C"/>
    <property type="match status" value="1"/>
</dbReference>
<feature type="compositionally biased region" description="Basic and acidic residues" evidence="7">
    <location>
        <begin position="317"/>
        <end position="328"/>
    </location>
</feature>
<keyword evidence="9" id="KW-1185">Reference proteome</keyword>
<feature type="compositionally biased region" description="Basic residues" evidence="7">
    <location>
        <begin position="218"/>
        <end position="229"/>
    </location>
</feature>
<feature type="compositionally biased region" description="Polar residues" evidence="7">
    <location>
        <begin position="410"/>
        <end position="420"/>
    </location>
</feature>
<evidence type="ECO:0000256" key="5">
    <source>
        <dbReference type="ARBA" id="ARBA00023054"/>
    </source>
</evidence>
<feature type="compositionally biased region" description="Acidic residues" evidence="7">
    <location>
        <begin position="293"/>
        <end position="316"/>
    </location>
</feature>
<feature type="compositionally biased region" description="Basic and acidic residues" evidence="7">
    <location>
        <begin position="380"/>
        <end position="400"/>
    </location>
</feature>
<feature type="compositionally biased region" description="Basic and acidic residues" evidence="7">
    <location>
        <begin position="620"/>
        <end position="632"/>
    </location>
</feature>
<feature type="region of interest" description="Disordered" evidence="7">
    <location>
        <begin position="619"/>
        <end position="639"/>
    </location>
</feature>
<evidence type="ECO:0000313" key="10">
    <source>
        <dbReference type="RefSeq" id="XP_013391733.1"/>
    </source>
</evidence>
<feature type="compositionally biased region" description="Basic and acidic residues" evidence="7">
    <location>
        <begin position="135"/>
        <end position="151"/>
    </location>
</feature>
<dbReference type="GeneID" id="106159850"/>
<keyword evidence="5" id="KW-0175">Coiled coil</keyword>
<proteinExistence type="inferred from homology"/>
<evidence type="ECO:0000256" key="6">
    <source>
        <dbReference type="PROSITE-ProRule" id="PRU01371"/>
    </source>
</evidence>
<protein>
    <submittedName>
        <fullName evidence="10">Zinc finger C2HC domain-containing protein 1C isoform X1</fullName>
    </submittedName>
    <submittedName>
        <fullName evidence="11">Zinc finger C2HC domain-containing protein 1C isoform X2</fullName>
    </submittedName>
</protein>
<dbReference type="Proteomes" id="UP000085678">
    <property type="component" value="Unplaced"/>
</dbReference>
<feature type="domain" description="C2HC/C3H-type" evidence="8">
    <location>
        <begin position="498"/>
        <end position="527"/>
    </location>
</feature>
<name>A0A1S3I0E6_LINAN</name>
<feature type="compositionally biased region" description="Polar residues" evidence="7">
    <location>
        <begin position="12"/>
        <end position="32"/>
    </location>
</feature>
<evidence type="ECO:0000256" key="7">
    <source>
        <dbReference type="SAM" id="MobiDB-lite"/>
    </source>
</evidence>
<dbReference type="Gene3D" id="3.30.160.60">
    <property type="entry name" value="Classic Zinc Finger"/>
    <property type="match status" value="2"/>
</dbReference>
<feature type="compositionally biased region" description="Basic and acidic residues" evidence="7">
    <location>
        <begin position="349"/>
        <end position="370"/>
    </location>
</feature>
<gene>
    <name evidence="10 11" type="primary">LOC106159850</name>
</gene>
<dbReference type="RefSeq" id="XP_013391734.1">
    <property type="nucleotide sequence ID" value="XM_013536280.2"/>
</dbReference>
<sequence length="639" mass="73032">MAYHGPTAIDHPSSTRNMASGFQGQGQGQKPLSRLQQLQIDYQAKLMREKEQKLAKMYEENQKRAMERVAQNSGRGMVRDFFNERRNIASQQSVVPNIHQHYKAKKKYEYGGPSGFQPSKPPVPPGHQPQQKNSAGRDRAHPLAPIERTKTYESGSLSDGAVINSPKPPKKQSARQSSNLKNKENSGNNLHYGSEGNINSPESNAEKQNILSGSSKARVAKYKQRKAQVFKHDIESSDEEPVRNQSKPKAKPKITDFQKWQMEQDAARERRLAAHQQQQHAQNDVYDGTFDRDDGEEGGDSNDEDREEAAREEEEQEERRQEQLKKQQEEKELLRLLAKRQEELKQLQQERLRAEEEEKKQAKKEAAEKERKRRLQQAADEQRKREEEQRALKEEQRGREEGEEEGESYGASTSNVSHFNGHSGPVHEKPITPKDVFPKKPSRVKPHPPSRPPAQRTRHQPTPDPEPETEMDRQRSPPAAFYEEAAASAVTADDVDIEFAECSICGRKFASDRLDKHMKVCAKNASKKRKVFDPTTMRTKGTEQEKYVKAIAKKPEPAKKASNWRAQHEEFIRNLQYAKKMKAVEDAGGNLADLPPPPPTENPDYVQCPHCQRKFNATAAERHIPRCKELKTKPAKKRR</sequence>
<feature type="compositionally biased region" description="Polar residues" evidence="7">
    <location>
        <begin position="174"/>
        <end position="215"/>
    </location>
</feature>
<accession>A0A1S3I0E6</accession>
<feature type="domain" description="C2HC/C3H-type" evidence="8">
    <location>
        <begin position="604"/>
        <end position="633"/>
    </location>
</feature>
<comment type="similarity">
    <text evidence="1">Belongs to the ZC2HC1 family.</text>
</comment>
<evidence type="ECO:0000256" key="2">
    <source>
        <dbReference type="ARBA" id="ARBA00022723"/>
    </source>
</evidence>
<dbReference type="GO" id="GO:0008270">
    <property type="term" value="F:zinc ion binding"/>
    <property type="evidence" value="ECO:0007669"/>
    <property type="project" value="UniProtKB-KW"/>
</dbReference>
<evidence type="ECO:0000313" key="9">
    <source>
        <dbReference type="Proteomes" id="UP000085678"/>
    </source>
</evidence>
<evidence type="ECO:0000256" key="4">
    <source>
        <dbReference type="ARBA" id="ARBA00022833"/>
    </source>
</evidence>
<keyword evidence="4" id="KW-0862">Zinc</keyword>
<dbReference type="RefSeq" id="XP_013391733.1">
    <property type="nucleotide sequence ID" value="XM_013536279.2"/>
</dbReference>
<dbReference type="Pfam" id="PF13913">
    <property type="entry name" value="zf-C2HC_2"/>
    <property type="match status" value="2"/>
</dbReference>
<dbReference type="InterPro" id="IPR026104">
    <property type="entry name" value="ZNF_C2HC_dom_1C"/>
</dbReference>
<dbReference type="AlphaFoldDB" id="A0A1S3I0E6"/>
<feature type="compositionally biased region" description="Basic and acidic residues" evidence="7">
    <location>
        <begin position="425"/>
        <end position="438"/>
    </location>
</feature>
<feature type="region of interest" description="Disordered" evidence="7">
    <location>
        <begin position="82"/>
        <end position="328"/>
    </location>
</feature>
<evidence type="ECO:0000256" key="1">
    <source>
        <dbReference type="ARBA" id="ARBA00010843"/>
    </source>
</evidence>
<dbReference type="InterPro" id="IPR049899">
    <property type="entry name" value="Znf_C2HC_C3H"/>
</dbReference>
<dbReference type="PANTHER" id="PTHR14649:SF1">
    <property type="entry name" value="ZINC FINGER C2HC DOMAIN-CONTAINING PROTEIN 1C"/>
    <property type="match status" value="1"/>
</dbReference>
<evidence type="ECO:0000259" key="8">
    <source>
        <dbReference type="PROSITE" id="PS52027"/>
    </source>
</evidence>
<keyword evidence="2" id="KW-0479">Metal-binding</keyword>
<reference evidence="10 11" key="1">
    <citation type="submission" date="2025-04" db="UniProtKB">
        <authorList>
            <consortium name="RefSeq"/>
        </authorList>
    </citation>
    <scope>IDENTIFICATION</scope>
    <source>
        <tissue evidence="10 11">Gonads</tissue>
    </source>
</reference>